<name>A0A1H7H8V0_9FIRM</name>
<keyword evidence="3" id="KW-1185">Reference proteome</keyword>
<evidence type="ECO:0000259" key="1">
    <source>
        <dbReference type="Pfam" id="PF00682"/>
    </source>
</evidence>
<dbReference type="SUPFAM" id="SSF51569">
    <property type="entry name" value="Aldolase"/>
    <property type="match status" value="1"/>
</dbReference>
<dbReference type="EMBL" id="FNZX01000005">
    <property type="protein sequence ID" value="SEK44535.1"/>
    <property type="molecule type" value="Genomic_DNA"/>
</dbReference>
<dbReference type="AlphaFoldDB" id="A0A1H7H8V0"/>
<dbReference type="Pfam" id="PF00682">
    <property type="entry name" value="HMGL-like"/>
    <property type="match status" value="1"/>
</dbReference>
<proteinExistence type="predicted"/>
<sequence length="519" mass="59255">MEQHIRLLDCTLRDGGHIVQGKFGESVIKNTIKSLVEAGVDIIEVGFLWDSVNDKDTARYYTIEDVKRILPEDRGHSHFSLMADFIDLEHLEPCDGTIEYIRLSFKRWRLDWGLKTARILMDKGYKVFINPVNNNVYSDKEYIEVLEKVNELHPYGFSIVDTFGVMRVNDLSHRYYLVENNLLPDITIGVHLHENLGLAYNLAQHVAQIANPTRNIVIDGSLLGMGRVPGNLCIEQIADYMNEQYGTSYALEPIYDAIDDYIAPIKAREPWGYAIPYALSAKYYLHRTYAEHLINKKRLKTKDIQRILSQVDPSEAETFNEEYIDKLYMEYMDVKYDDKADLKNLSDILAGYKNILVMAPGESLKTSADKIAAAKTADTCTIAVNFVPEAGADIIFLTNTKRYDSIKDKKGDSKLVITSNLMRDIESYDAAIAYNELVYFNDEYNDDSTLMLINLLVKLGVKELSFAGFDGRKNGKLNFVDNSLDGHQDNPERSQNTKRILDNVFADVKKTFITESEYK</sequence>
<dbReference type="CDD" id="cd07944">
    <property type="entry name" value="DRE_TIM_HOA_like"/>
    <property type="match status" value="1"/>
</dbReference>
<gene>
    <name evidence="2" type="ORF">SAMN02910377_00897</name>
</gene>
<dbReference type="GO" id="GO:0003824">
    <property type="term" value="F:catalytic activity"/>
    <property type="evidence" value="ECO:0007669"/>
    <property type="project" value="InterPro"/>
</dbReference>
<evidence type="ECO:0000313" key="3">
    <source>
        <dbReference type="Proteomes" id="UP000182321"/>
    </source>
</evidence>
<dbReference type="RefSeq" id="WP_074789667.1">
    <property type="nucleotide sequence ID" value="NZ_FNZX01000005.1"/>
</dbReference>
<dbReference type="Gene3D" id="3.20.20.70">
    <property type="entry name" value="Aldolase class I"/>
    <property type="match status" value="1"/>
</dbReference>
<feature type="domain" description="Pyruvate carboxyltransferase" evidence="1">
    <location>
        <begin position="135"/>
        <end position="244"/>
    </location>
</feature>
<dbReference type="Proteomes" id="UP000182321">
    <property type="component" value="Unassembled WGS sequence"/>
</dbReference>
<dbReference type="InterPro" id="IPR013785">
    <property type="entry name" value="Aldolase_TIM"/>
</dbReference>
<reference evidence="3" key="1">
    <citation type="submission" date="2016-10" db="EMBL/GenBank/DDBJ databases">
        <authorList>
            <person name="Varghese N."/>
        </authorList>
    </citation>
    <scope>NUCLEOTIDE SEQUENCE [LARGE SCALE GENOMIC DNA]</scope>
    <source>
        <strain evidence="3">ACV-9</strain>
    </source>
</reference>
<accession>A0A1H7H8V0</accession>
<evidence type="ECO:0000313" key="2">
    <source>
        <dbReference type="EMBL" id="SEK44535.1"/>
    </source>
</evidence>
<protein>
    <submittedName>
        <fullName evidence="2">4-hydroxy 2-oxovalerate aldolase</fullName>
    </submittedName>
</protein>
<dbReference type="InterPro" id="IPR000891">
    <property type="entry name" value="PYR_CT"/>
</dbReference>
<organism evidence="2 3">
    <name type="scientific">Pseudobutyrivibrio ruminis</name>
    <dbReference type="NCBI Taxonomy" id="46206"/>
    <lineage>
        <taxon>Bacteria</taxon>
        <taxon>Bacillati</taxon>
        <taxon>Bacillota</taxon>
        <taxon>Clostridia</taxon>
        <taxon>Lachnospirales</taxon>
        <taxon>Lachnospiraceae</taxon>
        <taxon>Pseudobutyrivibrio</taxon>
    </lineage>
</organism>